<feature type="compositionally biased region" description="Basic residues" evidence="7">
    <location>
        <begin position="88"/>
        <end position="98"/>
    </location>
</feature>
<keyword evidence="4" id="KW-0804">Transcription</keyword>
<dbReference type="PANTHER" id="PTHR32096">
    <property type="entry name" value="WRKY TRANSCRIPTION FACTOR 30-RELATED-RELATED"/>
    <property type="match status" value="1"/>
</dbReference>
<feature type="compositionally biased region" description="Polar residues" evidence="7">
    <location>
        <begin position="174"/>
        <end position="214"/>
    </location>
</feature>
<evidence type="ECO:0000256" key="2">
    <source>
        <dbReference type="ARBA" id="ARBA00023015"/>
    </source>
</evidence>
<dbReference type="PROSITE" id="PS50811">
    <property type="entry name" value="WRKY"/>
    <property type="match status" value="1"/>
</dbReference>
<dbReference type="OMA" id="MENANNW"/>
<dbReference type="Proteomes" id="UP000243459">
    <property type="component" value="Chromosome 1"/>
</dbReference>
<keyword evidence="2" id="KW-0805">Transcription regulation</keyword>
<evidence type="ECO:0000259" key="8">
    <source>
        <dbReference type="PROSITE" id="PS50811"/>
    </source>
</evidence>
<dbReference type="EMBL" id="CM007381">
    <property type="protein sequence ID" value="ONK79466.1"/>
    <property type="molecule type" value="Genomic_DNA"/>
</dbReference>
<comment type="similarity">
    <text evidence="6">Belongs to the WRKY group II-e family.</text>
</comment>
<evidence type="ECO:0000256" key="6">
    <source>
        <dbReference type="ARBA" id="ARBA00060761"/>
    </source>
</evidence>
<dbReference type="GO" id="GO:0000976">
    <property type="term" value="F:transcription cis-regulatory region binding"/>
    <property type="evidence" value="ECO:0007669"/>
    <property type="project" value="TreeGrafter"/>
</dbReference>
<dbReference type="GO" id="GO:0005634">
    <property type="term" value="C:nucleus"/>
    <property type="evidence" value="ECO:0007669"/>
    <property type="project" value="UniProtKB-SubCell"/>
</dbReference>
<evidence type="ECO:0000256" key="1">
    <source>
        <dbReference type="ARBA" id="ARBA00004123"/>
    </source>
</evidence>
<accession>A0A5P1FMD2</accession>
<keyword evidence="10" id="KW-1185">Reference proteome</keyword>
<dbReference type="Gramene" id="ONK79466">
    <property type="protein sequence ID" value="ONK79466"/>
    <property type="gene ID" value="A4U43_C01F6650"/>
</dbReference>
<evidence type="ECO:0000256" key="3">
    <source>
        <dbReference type="ARBA" id="ARBA00023125"/>
    </source>
</evidence>
<dbReference type="Pfam" id="PF03106">
    <property type="entry name" value="WRKY"/>
    <property type="match status" value="1"/>
</dbReference>
<reference evidence="10" key="1">
    <citation type="journal article" date="2017" name="Nat. Commun.">
        <title>The asparagus genome sheds light on the origin and evolution of a young Y chromosome.</title>
        <authorList>
            <person name="Harkess A."/>
            <person name="Zhou J."/>
            <person name="Xu C."/>
            <person name="Bowers J.E."/>
            <person name="Van der Hulst R."/>
            <person name="Ayyampalayam S."/>
            <person name="Mercati F."/>
            <person name="Riccardi P."/>
            <person name="McKain M.R."/>
            <person name="Kakrana A."/>
            <person name="Tang H."/>
            <person name="Ray J."/>
            <person name="Groenendijk J."/>
            <person name="Arikit S."/>
            <person name="Mathioni S.M."/>
            <person name="Nakano M."/>
            <person name="Shan H."/>
            <person name="Telgmann-Rauber A."/>
            <person name="Kanno A."/>
            <person name="Yue Z."/>
            <person name="Chen H."/>
            <person name="Li W."/>
            <person name="Chen Y."/>
            <person name="Xu X."/>
            <person name="Zhang Y."/>
            <person name="Luo S."/>
            <person name="Chen H."/>
            <person name="Gao J."/>
            <person name="Mao Z."/>
            <person name="Pires J.C."/>
            <person name="Luo M."/>
            <person name="Kudrna D."/>
            <person name="Wing R.A."/>
            <person name="Meyers B.C."/>
            <person name="Yi K."/>
            <person name="Kong H."/>
            <person name="Lavrijsen P."/>
            <person name="Sunseri F."/>
            <person name="Falavigna A."/>
            <person name="Ye Y."/>
            <person name="Leebens-Mack J.H."/>
            <person name="Chen G."/>
        </authorList>
    </citation>
    <scope>NUCLEOTIDE SEQUENCE [LARGE SCALE GENOMIC DNA]</scope>
    <source>
        <strain evidence="10">cv. DH0086</strain>
    </source>
</reference>
<dbReference type="FunFam" id="2.20.25.80:FF:000007">
    <property type="entry name" value="WRKY transcription factor 22"/>
    <property type="match status" value="1"/>
</dbReference>
<feature type="domain" description="WRKY" evidence="8">
    <location>
        <begin position="106"/>
        <end position="172"/>
    </location>
</feature>
<dbReference type="SUPFAM" id="SSF118290">
    <property type="entry name" value="WRKY DNA-binding domain"/>
    <property type="match status" value="1"/>
</dbReference>
<dbReference type="Gene3D" id="2.20.25.80">
    <property type="entry name" value="WRKY domain"/>
    <property type="match status" value="1"/>
</dbReference>
<feature type="region of interest" description="Disordered" evidence="7">
    <location>
        <begin position="166"/>
        <end position="217"/>
    </location>
</feature>
<dbReference type="InterPro" id="IPR044810">
    <property type="entry name" value="WRKY_plant"/>
</dbReference>
<dbReference type="PANTHER" id="PTHR32096:SF61">
    <property type="entry name" value="WRKY TRANSCRIPTION FACTOR 22"/>
    <property type="match status" value="1"/>
</dbReference>
<dbReference type="InterPro" id="IPR003657">
    <property type="entry name" value="WRKY_dom"/>
</dbReference>
<sequence length="264" mass="29766">MENANNWDLYAVVRGCGATTSATLDPFNSYTTDNFIGNYEAEGNLSLPDLTTTNDAVYELEDLCKPFFLQSQHKPQQETQRQSSHSIPRSKRRGKNQQKKVVCQVPADGLSSDMWAWRKYGQKPIKGSPYPRGYYRCSSSKACLARKQVERSQTDPTMLILTYTGEHNHPVPTHRNSLAGSTRNKFPSQISSNKKNLSTLSGNNMTGLSPTTPLINGVEEENDDNEEEDMMVMDSEKLVDHEIEGEDLVEKFFSDIWQAENNAE</sequence>
<protein>
    <recommendedName>
        <fullName evidence="8">WRKY domain-containing protein</fullName>
    </recommendedName>
</protein>
<comment type="subcellular location">
    <subcellularLocation>
        <location evidence="1">Nucleus</location>
    </subcellularLocation>
</comment>
<proteinExistence type="inferred from homology"/>
<evidence type="ECO:0000256" key="7">
    <source>
        <dbReference type="SAM" id="MobiDB-lite"/>
    </source>
</evidence>
<dbReference type="InterPro" id="IPR036576">
    <property type="entry name" value="WRKY_dom_sf"/>
</dbReference>
<evidence type="ECO:0000313" key="10">
    <source>
        <dbReference type="Proteomes" id="UP000243459"/>
    </source>
</evidence>
<dbReference type="OrthoDB" id="662136at2759"/>
<organism evidence="9 10">
    <name type="scientific">Asparagus officinalis</name>
    <name type="common">Garden asparagus</name>
    <dbReference type="NCBI Taxonomy" id="4686"/>
    <lineage>
        <taxon>Eukaryota</taxon>
        <taxon>Viridiplantae</taxon>
        <taxon>Streptophyta</taxon>
        <taxon>Embryophyta</taxon>
        <taxon>Tracheophyta</taxon>
        <taxon>Spermatophyta</taxon>
        <taxon>Magnoliopsida</taxon>
        <taxon>Liliopsida</taxon>
        <taxon>Asparagales</taxon>
        <taxon>Asparagaceae</taxon>
        <taxon>Asparagoideae</taxon>
        <taxon>Asparagus</taxon>
    </lineage>
</organism>
<keyword evidence="3" id="KW-0238">DNA-binding</keyword>
<feature type="compositionally biased region" description="Polar residues" evidence="7">
    <location>
        <begin position="72"/>
        <end position="87"/>
    </location>
</feature>
<keyword evidence="5" id="KW-0539">Nucleus</keyword>
<feature type="region of interest" description="Disordered" evidence="7">
    <location>
        <begin position="72"/>
        <end position="102"/>
    </location>
</feature>
<name>A0A5P1FMD2_ASPOF</name>
<dbReference type="AlphaFoldDB" id="A0A5P1FMD2"/>
<evidence type="ECO:0000313" key="9">
    <source>
        <dbReference type="EMBL" id="ONK79466.1"/>
    </source>
</evidence>
<dbReference type="GO" id="GO:0003700">
    <property type="term" value="F:DNA-binding transcription factor activity"/>
    <property type="evidence" value="ECO:0007669"/>
    <property type="project" value="InterPro"/>
</dbReference>
<evidence type="ECO:0000256" key="5">
    <source>
        <dbReference type="ARBA" id="ARBA00023242"/>
    </source>
</evidence>
<gene>
    <name evidence="9" type="ORF">A4U43_C01F6650</name>
</gene>
<evidence type="ECO:0000256" key="4">
    <source>
        <dbReference type="ARBA" id="ARBA00023163"/>
    </source>
</evidence>
<dbReference type="SMART" id="SM00774">
    <property type="entry name" value="WRKY"/>
    <property type="match status" value="1"/>
</dbReference>